<gene>
    <name evidence="1" type="ORF">EST38_g5847</name>
</gene>
<dbReference type="OrthoDB" id="10359441at2759"/>
<organism evidence="1 2">
    <name type="scientific">Candolleomyces aberdarensis</name>
    <dbReference type="NCBI Taxonomy" id="2316362"/>
    <lineage>
        <taxon>Eukaryota</taxon>
        <taxon>Fungi</taxon>
        <taxon>Dikarya</taxon>
        <taxon>Basidiomycota</taxon>
        <taxon>Agaricomycotina</taxon>
        <taxon>Agaricomycetes</taxon>
        <taxon>Agaricomycetidae</taxon>
        <taxon>Agaricales</taxon>
        <taxon>Agaricineae</taxon>
        <taxon>Psathyrellaceae</taxon>
        <taxon>Candolleomyces</taxon>
    </lineage>
</organism>
<proteinExistence type="predicted"/>
<name>A0A4Q2DJC8_9AGAR</name>
<keyword evidence="2" id="KW-1185">Reference proteome</keyword>
<dbReference type="EMBL" id="SDEE01000171">
    <property type="protein sequence ID" value="RXW20013.1"/>
    <property type="molecule type" value="Genomic_DNA"/>
</dbReference>
<comment type="caution">
    <text evidence="1">The sequence shown here is derived from an EMBL/GenBank/DDBJ whole genome shotgun (WGS) entry which is preliminary data.</text>
</comment>
<dbReference type="AlphaFoldDB" id="A0A4Q2DJC8"/>
<evidence type="ECO:0000313" key="1">
    <source>
        <dbReference type="EMBL" id="RXW20013.1"/>
    </source>
</evidence>
<protein>
    <submittedName>
        <fullName evidence="1">Uncharacterized protein</fullName>
    </submittedName>
</protein>
<sequence length="477" mass="53687">MSSPPEPTQCGCTITPAQITRLLRGRVFEVAPRSHMRHTSKEIYELIIHSQDVFSSLAIAARLLCKLAVHEIEYTRTVAYVASIIYGLLGNEEENLAWHFRFELGERVVEELTRAWTLPWTRPQKYIDTQDYLPQISGALADFYAVDLVPFQAFQDAIENVVNHFTQRNHLLSLLIVFSRANSHLGKKMPHTFYQDVMWEIRLRCQDYFGDIEGPQWQEKALLCLFHGLIRDAEDNPSSIANTLPCSYIYSGDLDVDVILSVAQGEIEELDFLDIRSREITKAVTSPISVPSGTTLDYPDVPAWTTTDDDPVWHSAVYDEETMELQESKTLSIEMIDNAAVTMSAAQRTTIPNYPDVPAWATTDDDPVWDCSAYEEENTDPGVTKTLGTIDMKEGVPSSTSTSSRTAIKSPELPAWATTDVSHTWRSSVYDELPKSEVSYTDAAQTAILQTRVMSSEELDGGRYSDYVAQDLFELVA</sequence>
<reference evidence="1 2" key="1">
    <citation type="submission" date="2019-01" db="EMBL/GenBank/DDBJ databases">
        <title>Draft genome sequence of Psathyrella aberdarensis IHI B618.</title>
        <authorList>
            <person name="Buettner E."/>
            <person name="Kellner H."/>
        </authorList>
    </citation>
    <scope>NUCLEOTIDE SEQUENCE [LARGE SCALE GENOMIC DNA]</scope>
    <source>
        <strain evidence="1 2">IHI B618</strain>
    </source>
</reference>
<accession>A0A4Q2DJC8</accession>
<dbReference type="Proteomes" id="UP000290288">
    <property type="component" value="Unassembled WGS sequence"/>
</dbReference>
<evidence type="ECO:0000313" key="2">
    <source>
        <dbReference type="Proteomes" id="UP000290288"/>
    </source>
</evidence>